<dbReference type="InterPro" id="IPR042100">
    <property type="entry name" value="Bug_dom1"/>
</dbReference>
<comment type="similarity">
    <text evidence="1">Belongs to the UPF0065 (bug) family.</text>
</comment>
<gene>
    <name evidence="3" type="ORF">OF850_02025</name>
</gene>
<accession>A0ABT3NQE6</accession>
<feature type="signal peptide" evidence="2">
    <location>
        <begin position="1"/>
        <end position="20"/>
    </location>
</feature>
<feature type="chain" id="PRO_5045799860" evidence="2">
    <location>
        <begin position="21"/>
        <end position="318"/>
    </location>
</feature>
<dbReference type="Gene3D" id="3.40.190.10">
    <property type="entry name" value="Periplasmic binding protein-like II"/>
    <property type="match status" value="1"/>
</dbReference>
<evidence type="ECO:0000256" key="1">
    <source>
        <dbReference type="ARBA" id="ARBA00006987"/>
    </source>
</evidence>
<dbReference type="PIRSF" id="PIRSF017082">
    <property type="entry name" value="YflP"/>
    <property type="match status" value="1"/>
</dbReference>
<dbReference type="PANTHER" id="PTHR42928:SF5">
    <property type="entry name" value="BLR1237 PROTEIN"/>
    <property type="match status" value="1"/>
</dbReference>
<evidence type="ECO:0000256" key="2">
    <source>
        <dbReference type="SAM" id="SignalP"/>
    </source>
</evidence>
<organism evidence="3 4">
    <name type="scientific">Sabulicella glaciei</name>
    <dbReference type="NCBI Taxonomy" id="2984948"/>
    <lineage>
        <taxon>Bacteria</taxon>
        <taxon>Pseudomonadati</taxon>
        <taxon>Pseudomonadota</taxon>
        <taxon>Alphaproteobacteria</taxon>
        <taxon>Acetobacterales</taxon>
        <taxon>Acetobacteraceae</taxon>
        <taxon>Sabulicella</taxon>
    </lineage>
</organism>
<evidence type="ECO:0000313" key="4">
    <source>
        <dbReference type="Proteomes" id="UP001526430"/>
    </source>
</evidence>
<keyword evidence="2" id="KW-0732">Signal</keyword>
<evidence type="ECO:0000313" key="3">
    <source>
        <dbReference type="EMBL" id="MCW8084393.1"/>
    </source>
</evidence>
<comment type="caution">
    <text evidence="3">The sequence shown here is derived from an EMBL/GenBank/DDBJ whole genome shotgun (WGS) entry which is preliminary data.</text>
</comment>
<protein>
    <submittedName>
        <fullName evidence="3">Tripartite tricarboxylate transporter substrate binding protein</fullName>
    </submittedName>
</protein>
<proteinExistence type="inferred from homology"/>
<dbReference type="RefSeq" id="WP_301587992.1">
    <property type="nucleotide sequence ID" value="NZ_JAPFQI010000001.1"/>
</dbReference>
<dbReference type="InterPro" id="IPR005064">
    <property type="entry name" value="BUG"/>
</dbReference>
<dbReference type="CDD" id="cd07012">
    <property type="entry name" value="PBP2_Bug_TTT"/>
    <property type="match status" value="1"/>
</dbReference>
<reference evidence="3 4" key="1">
    <citation type="submission" date="2022-10" db="EMBL/GenBank/DDBJ databases">
        <title>Roseococcus glaciei nov., sp. nov., isolated from glacier.</title>
        <authorList>
            <person name="Liu Q."/>
            <person name="Xin Y.-H."/>
        </authorList>
    </citation>
    <scope>NUCLEOTIDE SEQUENCE [LARGE SCALE GENOMIC DNA]</scope>
    <source>
        <strain evidence="3 4">MDT2-1-1</strain>
    </source>
</reference>
<keyword evidence="4" id="KW-1185">Reference proteome</keyword>
<dbReference type="Pfam" id="PF03401">
    <property type="entry name" value="TctC"/>
    <property type="match status" value="1"/>
</dbReference>
<dbReference type="Gene3D" id="3.40.190.150">
    <property type="entry name" value="Bordetella uptake gene, domain 1"/>
    <property type="match status" value="1"/>
</dbReference>
<name>A0ABT3NQE6_9PROT</name>
<dbReference type="EMBL" id="JAPFQI010000001">
    <property type="protein sequence ID" value="MCW8084393.1"/>
    <property type="molecule type" value="Genomic_DNA"/>
</dbReference>
<dbReference type="SUPFAM" id="SSF53850">
    <property type="entry name" value="Periplasmic binding protein-like II"/>
    <property type="match status" value="1"/>
</dbReference>
<dbReference type="Proteomes" id="UP001526430">
    <property type="component" value="Unassembled WGS sequence"/>
</dbReference>
<dbReference type="PANTHER" id="PTHR42928">
    <property type="entry name" value="TRICARBOXYLATE-BINDING PROTEIN"/>
    <property type="match status" value="1"/>
</dbReference>
<sequence>MNRRTLLALPLLAAPAVARAQGFPSGPVRMLLPQAPGSSNDMVARIIQDPVSAALRQPVVVENRPGANGAVAINALKQARNDGQTILLTGVSQLAFNPHLYRSLPYDVARDFTVIAPCTDTPFVLITSKRSGITTLPALIEAAKGRDLSFSSAGNGNSTHLAMEMLCDRAGVRMTHVPYPGTAQGVTAVITGEVDAMIPTFGVAFPHIQSGAVNALAVVATERVPQMPDLPTQAEAGLDVPVMPGWFAMVGLAGMPAQAVETLNAAIRGALADETVQRRLREQFLIPLQGSASDMQARLDRESALWGEFIRRRNLSIG</sequence>